<organism evidence="2 3">
    <name type="scientific">Vibrio kanaloae</name>
    <dbReference type="NCBI Taxonomy" id="170673"/>
    <lineage>
        <taxon>Bacteria</taxon>
        <taxon>Pseudomonadati</taxon>
        <taxon>Pseudomonadota</taxon>
        <taxon>Gammaproteobacteria</taxon>
        <taxon>Vibrionales</taxon>
        <taxon>Vibrionaceae</taxon>
        <taxon>Vibrio</taxon>
    </lineage>
</organism>
<reference evidence="2 3" key="1">
    <citation type="submission" date="2024-06" db="EMBL/GenBank/DDBJ databases">
        <authorList>
            <person name="Steensen K."/>
            <person name="Seneca J."/>
            <person name="Bartlau N."/>
            <person name="Yu A.X."/>
            <person name="Polz M.F."/>
        </authorList>
    </citation>
    <scope>NUCLEOTIDE SEQUENCE [LARGE SCALE GENOMIC DNA]</scope>
    <source>
        <strain evidence="2 3">5S240</strain>
    </source>
</reference>
<gene>
    <name evidence="2" type="ORF">ACED24_00125</name>
</gene>
<proteinExistence type="predicted"/>
<feature type="domain" description="GmrSD restriction endonucleases N-terminal" evidence="1">
    <location>
        <begin position="4"/>
        <end position="44"/>
    </location>
</feature>
<dbReference type="InterPro" id="IPR004919">
    <property type="entry name" value="GmrSD_N"/>
</dbReference>
<dbReference type="RefSeq" id="WP_084026626.1">
    <property type="nucleotide sequence ID" value="NZ_CP090020.1"/>
</dbReference>
<dbReference type="Pfam" id="PF03235">
    <property type="entry name" value="GmrSD_N"/>
    <property type="match status" value="1"/>
</dbReference>
<comment type="caution">
    <text evidence="2">The sequence shown here is derived from an EMBL/GenBank/DDBJ whole genome shotgun (WGS) entry which is preliminary data.</text>
</comment>
<sequence>MFEPSKISYEIPVYQRAYAWDENNWSEFVLDLNEQVNGEDNYFFC</sequence>
<accession>A0ABV4L989</accession>
<keyword evidence="3" id="KW-1185">Reference proteome</keyword>
<dbReference type="EMBL" id="JBGOOJ010000001">
    <property type="protein sequence ID" value="MEZ8088447.1"/>
    <property type="molecule type" value="Genomic_DNA"/>
</dbReference>
<evidence type="ECO:0000313" key="3">
    <source>
        <dbReference type="Proteomes" id="UP001569177"/>
    </source>
</evidence>
<evidence type="ECO:0000313" key="2">
    <source>
        <dbReference type="EMBL" id="MEZ8088447.1"/>
    </source>
</evidence>
<evidence type="ECO:0000259" key="1">
    <source>
        <dbReference type="Pfam" id="PF03235"/>
    </source>
</evidence>
<name>A0ABV4L989_9VIBR</name>
<dbReference type="Proteomes" id="UP001569177">
    <property type="component" value="Unassembled WGS sequence"/>
</dbReference>
<protein>
    <submittedName>
        <fullName evidence="2">DUF262 domain-containing protein</fullName>
    </submittedName>
</protein>